<dbReference type="SMART" id="SM00387">
    <property type="entry name" value="HATPase_c"/>
    <property type="match status" value="1"/>
</dbReference>
<dbReference type="EMBL" id="NRRY01000023">
    <property type="protein sequence ID" value="MBK1619557.1"/>
    <property type="molecule type" value="Genomic_DNA"/>
</dbReference>
<dbReference type="InterPro" id="IPR036641">
    <property type="entry name" value="HPT_dom_sf"/>
</dbReference>
<evidence type="ECO:0000313" key="18">
    <source>
        <dbReference type="Proteomes" id="UP001138768"/>
    </source>
</evidence>
<dbReference type="Gene3D" id="3.30.450.40">
    <property type="match status" value="1"/>
</dbReference>
<dbReference type="GO" id="GO:0005886">
    <property type="term" value="C:plasma membrane"/>
    <property type="evidence" value="ECO:0007669"/>
    <property type="project" value="UniProtKB-SubCell"/>
</dbReference>
<evidence type="ECO:0000256" key="2">
    <source>
        <dbReference type="ARBA" id="ARBA00012438"/>
    </source>
</evidence>
<dbReference type="CDD" id="cd16922">
    <property type="entry name" value="HATPase_EvgS-ArcB-TorS-like"/>
    <property type="match status" value="1"/>
</dbReference>
<keyword evidence="6" id="KW-0418">Kinase</keyword>
<dbReference type="InterPro" id="IPR011006">
    <property type="entry name" value="CheY-like_superfamily"/>
</dbReference>
<feature type="domain" description="Histidine kinase" evidence="14">
    <location>
        <begin position="205"/>
        <end position="432"/>
    </location>
</feature>
<evidence type="ECO:0000256" key="10">
    <source>
        <dbReference type="ARBA" id="ARBA00068150"/>
    </source>
</evidence>
<dbReference type="Pfam" id="PF00512">
    <property type="entry name" value="HisKA"/>
    <property type="match status" value="1"/>
</dbReference>
<dbReference type="InterPro" id="IPR003661">
    <property type="entry name" value="HisK_dim/P_dom"/>
</dbReference>
<dbReference type="Gene3D" id="1.10.287.130">
    <property type="match status" value="1"/>
</dbReference>
<evidence type="ECO:0000259" key="16">
    <source>
        <dbReference type="PROSITE" id="PS50894"/>
    </source>
</evidence>
<feature type="region of interest" description="Disordered" evidence="13">
    <location>
        <begin position="773"/>
        <end position="795"/>
    </location>
</feature>
<dbReference type="PANTHER" id="PTHR45339">
    <property type="entry name" value="HYBRID SIGNAL TRANSDUCTION HISTIDINE KINASE J"/>
    <property type="match status" value="1"/>
</dbReference>
<organism evidence="17 18">
    <name type="scientific">Lamprobacter modestohalophilus</name>
    <dbReference type="NCBI Taxonomy" id="1064514"/>
    <lineage>
        <taxon>Bacteria</taxon>
        <taxon>Pseudomonadati</taxon>
        <taxon>Pseudomonadota</taxon>
        <taxon>Gammaproteobacteria</taxon>
        <taxon>Chromatiales</taxon>
        <taxon>Chromatiaceae</taxon>
        <taxon>Lamprobacter</taxon>
    </lineage>
</organism>
<dbReference type="PANTHER" id="PTHR45339:SF5">
    <property type="entry name" value="HISTIDINE KINASE"/>
    <property type="match status" value="1"/>
</dbReference>
<accession>A0A9X0W9J8</accession>
<dbReference type="CDD" id="cd17546">
    <property type="entry name" value="REC_hyHK_CKI1_RcsC-like"/>
    <property type="match status" value="1"/>
</dbReference>
<keyword evidence="5" id="KW-0547">Nucleotide-binding</keyword>
<dbReference type="SUPFAM" id="SSF52172">
    <property type="entry name" value="CheY-like"/>
    <property type="match status" value="2"/>
</dbReference>
<dbReference type="InterPro" id="IPR008207">
    <property type="entry name" value="Sig_transdc_His_kin_Hpt_dom"/>
</dbReference>
<dbReference type="CDD" id="cd00082">
    <property type="entry name" value="HisKA"/>
    <property type="match status" value="1"/>
</dbReference>
<dbReference type="SUPFAM" id="SSF55874">
    <property type="entry name" value="ATPase domain of HSP90 chaperone/DNA topoisomerase II/histidine kinase"/>
    <property type="match status" value="1"/>
</dbReference>
<dbReference type="AlphaFoldDB" id="A0A9X0W9J8"/>
<proteinExistence type="predicted"/>
<evidence type="ECO:0000256" key="4">
    <source>
        <dbReference type="ARBA" id="ARBA00022679"/>
    </source>
</evidence>
<dbReference type="Pfam" id="PF00072">
    <property type="entry name" value="Response_reg"/>
    <property type="match status" value="2"/>
</dbReference>
<dbReference type="SUPFAM" id="SSF47226">
    <property type="entry name" value="Histidine-containing phosphotransfer domain, HPT domain"/>
    <property type="match status" value="1"/>
</dbReference>
<dbReference type="Gene3D" id="1.20.120.160">
    <property type="entry name" value="HPT domain"/>
    <property type="match status" value="1"/>
</dbReference>
<dbReference type="InterPro" id="IPR005467">
    <property type="entry name" value="His_kinase_dom"/>
</dbReference>
<comment type="catalytic activity">
    <reaction evidence="1">
        <text>ATP + protein L-histidine = ADP + protein N-phospho-L-histidine.</text>
        <dbReference type="EC" id="2.7.13.3"/>
    </reaction>
</comment>
<dbReference type="SMART" id="SM00448">
    <property type="entry name" value="REC"/>
    <property type="match status" value="2"/>
</dbReference>
<dbReference type="InterPro" id="IPR004358">
    <property type="entry name" value="Sig_transdc_His_kin-like_C"/>
</dbReference>
<evidence type="ECO:0000259" key="14">
    <source>
        <dbReference type="PROSITE" id="PS50109"/>
    </source>
</evidence>
<sequence length="914" mass="102059">MTETDTHKEFEILYEISLAIGHSLDLQAMLKQSVGTIMRQLNCQAALVLQYDADDDAQVRNGRSREPSQEQAQMRALEALTWTDLYVVPKTARKSSELQGFVTELSLPANQAEFEVWQAAVEAGALPHASELSTSTYYAFYLAKIGVLVLKRIGPSLSHSLLLSLNVLMDKLAYSALACLHDAQLKQQIEAAQAANVAKSQFLANMSHEIRTPMNGVMGMLDITLETELQPQQRDYLRQARLSAQHLLEIINLILDLSKIEAKKFKLKPEPTDLFEFIGELIKSQVPHALCKRLNLLYDVEPTLPRWVEIDPTRLRQVMSNLIGNALKFTDQGSVKLIVSPCKGPAHVSHVSNAQWTCFEVEDTGIGIPAEQQLTIFNAFEQVDSKTTRKFEGTGLGLTITRELVEMMGGLIEVKSEVGQGTCFRVTLPLTSAAEPVVEEVRVPALPAATYRILVVDDEPLNRSVIHHMLGILEVACATAVSAPEGLLVLRKAIEDEQPFNFLLLDANMPGMDGYAMAKEVLREGLLCPAQIRILSSSAFAGEEEHDQDFVAYNQRVCQQACPFYNGQETHCRQFEQQECLTKPVTLADLRHLLFRQDQTKDGVLNGSRSSLADQQLNILVAEDNPINQQVIIALLKKFKVAYTLANNGREAVEWACKERFDLIFMDIMMPMMDGLEATELIREYERQHQWPPVPIIALTAKAMKGDREGYLERGMDGYVAKPINSMLLFEEMERVLPKRDAEVRLPSDGAKVQQAQASSDLDAWLGAGEEDKTSAPFADAGSATPSQPSAIGADPQQFDWDQAIKQLGAEEELLIMFLSRFLDDLPSAEQRVRAALKQRDAKLLKLEAHTLKSLCATLCMEQARQGFWAVEQACRDQPSDWADVDRQVNAVFATLQHVRPLLDERLEQHRPDS</sequence>
<keyword evidence="4" id="KW-0808">Transferase</keyword>
<dbReference type="Pfam" id="PF01627">
    <property type="entry name" value="Hpt"/>
    <property type="match status" value="1"/>
</dbReference>
<dbReference type="Pfam" id="PF02518">
    <property type="entry name" value="HATPase_c"/>
    <property type="match status" value="1"/>
</dbReference>
<comment type="subunit">
    <text evidence="9">At low DSF concentrations, interacts with RpfF.</text>
</comment>
<evidence type="ECO:0000256" key="8">
    <source>
        <dbReference type="ARBA" id="ARBA00023012"/>
    </source>
</evidence>
<dbReference type="InterPro" id="IPR029016">
    <property type="entry name" value="GAF-like_dom_sf"/>
</dbReference>
<evidence type="ECO:0000256" key="5">
    <source>
        <dbReference type="ARBA" id="ARBA00022741"/>
    </source>
</evidence>
<dbReference type="InterPro" id="IPR001789">
    <property type="entry name" value="Sig_transdc_resp-reg_receiver"/>
</dbReference>
<name>A0A9X0W9J8_9GAMM</name>
<dbReference type="GO" id="GO:0000155">
    <property type="term" value="F:phosphorelay sensor kinase activity"/>
    <property type="evidence" value="ECO:0007669"/>
    <property type="project" value="InterPro"/>
</dbReference>
<keyword evidence="7" id="KW-0067">ATP-binding</keyword>
<evidence type="ECO:0000313" key="17">
    <source>
        <dbReference type="EMBL" id="MBK1619557.1"/>
    </source>
</evidence>
<evidence type="ECO:0000256" key="13">
    <source>
        <dbReference type="SAM" id="MobiDB-lite"/>
    </source>
</evidence>
<evidence type="ECO:0000256" key="7">
    <source>
        <dbReference type="ARBA" id="ARBA00022840"/>
    </source>
</evidence>
<protein>
    <recommendedName>
        <fullName evidence="10">Sensory/regulatory protein RpfC</fullName>
        <ecNumber evidence="2">2.7.13.3</ecNumber>
    </recommendedName>
</protein>
<dbReference type="SMART" id="SM00388">
    <property type="entry name" value="HisKA"/>
    <property type="match status" value="1"/>
</dbReference>
<evidence type="ECO:0000256" key="6">
    <source>
        <dbReference type="ARBA" id="ARBA00022777"/>
    </source>
</evidence>
<dbReference type="Gene3D" id="3.30.565.10">
    <property type="entry name" value="Histidine kinase-like ATPase, C-terminal domain"/>
    <property type="match status" value="1"/>
</dbReference>
<keyword evidence="3 12" id="KW-0597">Phosphoprotein</keyword>
<keyword evidence="8" id="KW-0902">Two-component regulatory system</keyword>
<feature type="domain" description="Response regulatory" evidence="15">
    <location>
        <begin position="618"/>
        <end position="737"/>
    </location>
</feature>
<feature type="domain" description="Response regulatory" evidence="15">
    <location>
        <begin position="452"/>
        <end position="598"/>
    </location>
</feature>
<evidence type="ECO:0000256" key="1">
    <source>
        <dbReference type="ARBA" id="ARBA00000085"/>
    </source>
</evidence>
<feature type="modified residue" description="4-aspartylphosphate" evidence="12">
    <location>
        <position position="667"/>
    </location>
</feature>
<keyword evidence="18" id="KW-1185">Reference proteome</keyword>
<dbReference type="RefSeq" id="WP_200245075.1">
    <property type="nucleotide sequence ID" value="NZ_NRRY01000023.1"/>
</dbReference>
<dbReference type="Proteomes" id="UP001138768">
    <property type="component" value="Unassembled WGS sequence"/>
</dbReference>
<dbReference type="SUPFAM" id="SSF47384">
    <property type="entry name" value="Homodimeric domain of signal transducing histidine kinase"/>
    <property type="match status" value="1"/>
</dbReference>
<feature type="domain" description="HPt" evidence="16">
    <location>
        <begin position="811"/>
        <end position="906"/>
    </location>
</feature>
<comment type="caution">
    <text evidence="17">The sequence shown here is derived from an EMBL/GenBank/DDBJ whole genome shotgun (WGS) entry which is preliminary data.</text>
</comment>
<dbReference type="GO" id="GO:0005524">
    <property type="term" value="F:ATP binding"/>
    <property type="evidence" value="ECO:0007669"/>
    <property type="project" value="UniProtKB-KW"/>
</dbReference>
<dbReference type="PROSITE" id="PS50110">
    <property type="entry name" value="RESPONSE_REGULATORY"/>
    <property type="match status" value="2"/>
</dbReference>
<dbReference type="PRINTS" id="PR00344">
    <property type="entry name" value="BCTRLSENSOR"/>
</dbReference>
<evidence type="ECO:0000259" key="15">
    <source>
        <dbReference type="PROSITE" id="PS50110"/>
    </source>
</evidence>
<dbReference type="InterPro" id="IPR036890">
    <property type="entry name" value="HATPase_C_sf"/>
</dbReference>
<dbReference type="PROSITE" id="PS50894">
    <property type="entry name" value="HPT"/>
    <property type="match status" value="1"/>
</dbReference>
<dbReference type="EC" id="2.7.13.3" evidence="2"/>
<dbReference type="InterPro" id="IPR003594">
    <property type="entry name" value="HATPase_dom"/>
</dbReference>
<gene>
    <name evidence="17" type="ORF">CKO42_14140</name>
</gene>
<dbReference type="FunFam" id="1.10.287.130:FF:000002">
    <property type="entry name" value="Two-component osmosensing histidine kinase"/>
    <property type="match status" value="1"/>
</dbReference>
<feature type="modified residue" description="Phosphohistidine" evidence="11">
    <location>
        <position position="850"/>
    </location>
</feature>
<evidence type="ECO:0000256" key="3">
    <source>
        <dbReference type="ARBA" id="ARBA00022553"/>
    </source>
</evidence>
<dbReference type="FunFam" id="3.30.565.10:FF:000010">
    <property type="entry name" value="Sensor histidine kinase RcsC"/>
    <property type="match status" value="1"/>
</dbReference>
<reference evidence="17 18" key="1">
    <citation type="journal article" date="2020" name="Microorganisms">
        <title>Osmotic Adaptation and Compatible Solute Biosynthesis of Phototrophic Bacteria as Revealed from Genome Analyses.</title>
        <authorList>
            <person name="Imhoff J.F."/>
            <person name="Rahn T."/>
            <person name="Kunzel S."/>
            <person name="Keller A."/>
            <person name="Neulinger S.C."/>
        </authorList>
    </citation>
    <scope>NUCLEOTIDE SEQUENCE [LARGE SCALE GENOMIC DNA]</scope>
    <source>
        <strain evidence="17 18">DSM 25653</strain>
    </source>
</reference>
<evidence type="ECO:0000256" key="11">
    <source>
        <dbReference type="PROSITE-ProRule" id="PRU00110"/>
    </source>
</evidence>
<dbReference type="InterPro" id="IPR036097">
    <property type="entry name" value="HisK_dim/P_sf"/>
</dbReference>
<dbReference type="PROSITE" id="PS50109">
    <property type="entry name" value="HIS_KIN"/>
    <property type="match status" value="1"/>
</dbReference>
<dbReference type="Gene3D" id="3.40.50.2300">
    <property type="match status" value="2"/>
</dbReference>
<evidence type="ECO:0000256" key="9">
    <source>
        <dbReference type="ARBA" id="ARBA00064003"/>
    </source>
</evidence>
<evidence type="ECO:0000256" key="12">
    <source>
        <dbReference type="PROSITE-ProRule" id="PRU00169"/>
    </source>
</evidence>
<feature type="modified residue" description="4-aspartylphosphate" evidence="12">
    <location>
        <position position="506"/>
    </location>
</feature>